<dbReference type="InterPro" id="IPR014036">
    <property type="entry name" value="DeoR-like_C"/>
</dbReference>
<keyword evidence="3" id="KW-0804">Transcription</keyword>
<dbReference type="SUPFAM" id="SSF46785">
    <property type="entry name" value="Winged helix' DNA-binding domain"/>
    <property type="match status" value="1"/>
</dbReference>
<dbReference type="PROSITE" id="PS51000">
    <property type="entry name" value="HTH_DEOR_2"/>
    <property type="match status" value="1"/>
</dbReference>
<comment type="caution">
    <text evidence="5">The sequence shown here is derived from an EMBL/GenBank/DDBJ whole genome shotgun (WGS) entry which is preliminary data.</text>
</comment>
<protein>
    <submittedName>
        <fullName evidence="5">DeoR/GlpR family DNA-binding transcription regulator</fullName>
    </submittedName>
</protein>
<dbReference type="Pfam" id="PF08220">
    <property type="entry name" value="HTH_DeoR"/>
    <property type="match status" value="1"/>
</dbReference>
<dbReference type="InterPro" id="IPR001034">
    <property type="entry name" value="DeoR_HTH"/>
</dbReference>
<dbReference type="PANTHER" id="PTHR30363:SF44">
    <property type="entry name" value="AGA OPERON TRANSCRIPTIONAL REPRESSOR-RELATED"/>
    <property type="match status" value="1"/>
</dbReference>
<dbReference type="InterPro" id="IPR036390">
    <property type="entry name" value="WH_DNA-bd_sf"/>
</dbReference>
<dbReference type="Gene3D" id="1.10.10.10">
    <property type="entry name" value="Winged helix-like DNA-binding domain superfamily/Winged helix DNA-binding domain"/>
    <property type="match status" value="1"/>
</dbReference>
<feature type="domain" description="HTH deoR-type" evidence="4">
    <location>
        <begin position="9"/>
        <end position="64"/>
    </location>
</feature>
<keyword evidence="2 5" id="KW-0238">DNA-binding</keyword>
<dbReference type="PROSITE" id="PS00894">
    <property type="entry name" value="HTH_DEOR_1"/>
    <property type="match status" value="1"/>
</dbReference>
<dbReference type="InterPro" id="IPR018356">
    <property type="entry name" value="Tscrpt_reg_HTH_DeoR_CS"/>
</dbReference>
<dbReference type="Proteomes" id="UP001174210">
    <property type="component" value="Unassembled WGS sequence"/>
</dbReference>
<evidence type="ECO:0000256" key="2">
    <source>
        <dbReference type="ARBA" id="ARBA00023125"/>
    </source>
</evidence>
<dbReference type="EMBL" id="JAROCB010000002">
    <property type="protein sequence ID" value="MDN4597448.1"/>
    <property type="molecule type" value="Genomic_DNA"/>
</dbReference>
<dbReference type="SMART" id="SM01134">
    <property type="entry name" value="DeoRC"/>
    <property type="match status" value="1"/>
</dbReference>
<evidence type="ECO:0000313" key="6">
    <source>
        <dbReference type="Proteomes" id="UP001174210"/>
    </source>
</evidence>
<proteinExistence type="predicted"/>
<organism evidence="5 6">
    <name type="scientific">Leifsonia virtsii</name>
    <dbReference type="NCBI Taxonomy" id="3035915"/>
    <lineage>
        <taxon>Bacteria</taxon>
        <taxon>Bacillati</taxon>
        <taxon>Actinomycetota</taxon>
        <taxon>Actinomycetes</taxon>
        <taxon>Micrococcales</taxon>
        <taxon>Microbacteriaceae</taxon>
        <taxon>Leifsonia</taxon>
    </lineage>
</organism>
<accession>A0ABT8IXQ3</accession>
<dbReference type="Pfam" id="PF00455">
    <property type="entry name" value="DeoRC"/>
    <property type="match status" value="1"/>
</dbReference>
<dbReference type="SMART" id="SM00420">
    <property type="entry name" value="HTH_DEOR"/>
    <property type="match status" value="1"/>
</dbReference>
<evidence type="ECO:0000256" key="3">
    <source>
        <dbReference type="ARBA" id="ARBA00023163"/>
    </source>
</evidence>
<dbReference type="GO" id="GO:0003677">
    <property type="term" value="F:DNA binding"/>
    <property type="evidence" value="ECO:0007669"/>
    <property type="project" value="UniProtKB-KW"/>
</dbReference>
<name>A0ABT8IXQ3_9MICO</name>
<reference evidence="5" key="1">
    <citation type="submission" date="2023-03" db="EMBL/GenBank/DDBJ databases">
        <title>MT1 and MT2 Draft Genomes of Novel Species.</title>
        <authorList>
            <person name="Venkateswaran K."/>
        </authorList>
    </citation>
    <scope>NUCLEOTIDE SEQUENCE</scope>
    <source>
        <strain evidence="5">F6_8S_P_1A</strain>
    </source>
</reference>
<dbReference type="SUPFAM" id="SSF100950">
    <property type="entry name" value="NagB/RpiA/CoA transferase-like"/>
    <property type="match status" value="1"/>
</dbReference>
<keyword evidence="1" id="KW-0805">Transcription regulation</keyword>
<dbReference type="InterPro" id="IPR037171">
    <property type="entry name" value="NagB/RpiA_transferase-like"/>
</dbReference>
<gene>
    <name evidence="5" type="ORF">P5G59_09865</name>
</gene>
<sequence>MSSASGRLPAGRKAELVAYVSQAEQVTVSELAERFDVSPDTVRRDLQQLHQEGLVVRTHGGAVSVDAVAGVEKKLDVRLQMHTDEKDRIGALAATLVSSNSVLMINAGTTTLAAVRHLGELRDLTIATNNLRIPSEISPKIVRDLYFFGGTVRLTGQATVGPVSLQLQGGRDLQLRCDLALISVGAVSAPGGYTTSNLSEAVMMGEMMERSGRVAILADSSKFTEPLFAQIAELDRADYLVTDAEPPAELAEALERAGVEVLVAGEETASERRLIGL</sequence>
<dbReference type="PRINTS" id="PR00037">
    <property type="entry name" value="HTHLACR"/>
</dbReference>
<dbReference type="PANTHER" id="PTHR30363">
    <property type="entry name" value="HTH-TYPE TRANSCRIPTIONAL REGULATOR SRLR-RELATED"/>
    <property type="match status" value="1"/>
</dbReference>
<dbReference type="RefSeq" id="WP_301218442.1">
    <property type="nucleotide sequence ID" value="NZ_JAROCB010000002.1"/>
</dbReference>
<evidence type="ECO:0000313" key="5">
    <source>
        <dbReference type="EMBL" id="MDN4597448.1"/>
    </source>
</evidence>
<evidence type="ECO:0000256" key="1">
    <source>
        <dbReference type="ARBA" id="ARBA00023015"/>
    </source>
</evidence>
<evidence type="ECO:0000259" key="4">
    <source>
        <dbReference type="PROSITE" id="PS51000"/>
    </source>
</evidence>
<dbReference type="InterPro" id="IPR036388">
    <property type="entry name" value="WH-like_DNA-bd_sf"/>
</dbReference>
<keyword evidence="6" id="KW-1185">Reference proteome</keyword>
<dbReference type="InterPro" id="IPR050313">
    <property type="entry name" value="Carb_Metab_HTH_regulators"/>
</dbReference>